<proteinExistence type="predicted"/>
<dbReference type="HOGENOM" id="CLU_072375_0_0_1"/>
<dbReference type="OrthoDB" id="3265384at2759"/>
<sequence length="332" mass="35864">MANTSLLLTVSSVNLFYISTGLVFPQRKVLLSIAVLNTLSGKFSMVQTQVASLLCLSSKDCPFTSADICACLDTEQQLPDNEKAQASYVALMATPAHPKYNHPHSEKTCMLCRKQGHTVEGCWQPGGVALDGLQSGAMDLMFWTFQSSLYFVNKLACRGNSQLSSGHSTPHPVSTSTGSVPPSGCYNKSGCTYIIDSVTSSAVFLASVHTVPALPTPMVPPVTSGTSEFTGLVHDAILQEFLFKLSVSDQFEFDALVAHIGDLTTPVDWHHHSAPFNFTHLHVAAPNQCVNTVINPSTKPSFIDTGASVHISDTAPHFYSLHPIPQCHQWGW</sequence>
<evidence type="ECO:0000313" key="1">
    <source>
        <dbReference type="EMBL" id="KIK96797.1"/>
    </source>
</evidence>
<dbReference type="InParanoid" id="A0A0D0DG41"/>
<dbReference type="EMBL" id="KN824967">
    <property type="protein sequence ID" value="KIK96797.1"/>
    <property type="molecule type" value="Genomic_DNA"/>
</dbReference>
<gene>
    <name evidence="1" type="ORF">PAXRUDRAFT_137653</name>
</gene>
<reference evidence="2" key="2">
    <citation type="submission" date="2015-01" db="EMBL/GenBank/DDBJ databases">
        <title>Evolutionary Origins and Diversification of the Mycorrhizal Mutualists.</title>
        <authorList>
            <consortium name="DOE Joint Genome Institute"/>
            <consortium name="Mycorrhizal Genomics Consortium"/>
            <person name="Kohler A."/>
            <person name="Kuo A."/>
            <person name="Nagy L.G."/>
            <person name="Floudas D."/>
            <person name="Copeland A."/>
            <person name="Barry K.W."/>
            <person name="Cichocki N."/>
            <person name="Veneault-Fourrey C."/>
            <person name="LaButti K."/>
            <person name="Lindquist E.A."/>
            <person name="Lipzen A."/>
            <person name="Lundell T."/>
            <person name="Morin E."/>
            <person name="Murat C."/>
            <person name="Riley R."/>
            <person name="Ohm R."/>
            <person name="Sun H."/>
            <person name="Tunlid A."/>
            <person name="Henrissat B."/>
            <person name="Grigoriev I.V."/>
            <person name="Hibbett D.S."/>
            <person name="Martin F."/>
        </authorList>
    </citation>
    <scope>NUCLEOTIDE SEQUENCE [LARGE SCALE GENOMIC DNA]</scope>
    <source>
        <strain evidence="2">Ve08.2h10</strain>
    </source>
</reference>
<protein>
    <submittedName>
        <fullName evidence="1">Uncharacterized protein</fullName>
    </submittedName>
</protein>
<organism evidence="1 2">
    <name type="scientific">Paxillus rubicundulus Ve08.2h10</name>
    <dbReference type="NCBI Taxonomy" id="930991"/>
    <lineage>
        <taxon>Eukaryota</taxon>
        <taxon>Fungi</taxon>
        <taxon>Dikarya</taxon>
        <taxon>Basidiomycota</taxon>
        <taxon>Agaricomycotina</taxon>
        <taxon>Agaricomycetes</taxon>
        <taxon>Agaricomycetidae</taxon>
        <taxon>Boletales</taxon>
        <taxon>Paxilineae</taxon>
        <taxon>Paxillaceae</taxon>
        <taxon>Paxillus</taxon>
    </lineage>
</organism>
<evidence type="ECO:0000313" key="2">
    <source>
        <dbReference type="Proteomes" id="UP000054538"/>
    </source>
</evidence>
<dbReference type="AlphaFoldDB" id="A0A0D0DG41"/>
<dbReference type="STRING" id="930991.A0A0D0DG41"/>
<accession>A0A0D0DG41</accession>
<reference evidence="1 2" key="1">
    <citation type="submission" date="2014-04" db="EMBL/GenBank/DDBJ databases">
        <authorList>
            <consortium name="DOE Joint Genome Institute"/>
            <person name="Kuo A."/>
            <person name="Kohler A."/>
            <person name="Jargeat P."/>
            <person name="Nagy L.G."/>
            <person name="Floudas D."/>
            <person name="Copeland A."/>
            <person name="Barry K.W."/>
            <person name="Cichocki N."/>
            <person name="Veneault-Fourrey C."/>
            <person name="LaButti K."/>
            <person name="Lindquist E.A."/>
            <person name="Lipzen A."/>
            <person name="Lundell T."/>
            <person name="Morin E."/>
            <person name="Murat C."/>
            <person name="Sun H."/>
            <person name="Tunlid A."/>
            <person name="Henrissat B."/>
            <person name="Grigoriev I.V."/>
            <person name="Hibbett D.S."/>
            <person name="Martin F."/>
            <person name="Nordberg H.P."/>
            <person name="Cantor M.N."/>
            <person name="Hua S.X."/>
        </authorList>
    </citation>
    <scope>NUCLEOTIDE SEQUENCE [LARGE SCALE GENOMIC DNA]</scope>
    <source>
        <strain evidence="1 2">Ve08.2h10</strain>
    </source>
</reference>
<dbReference type="Proteomes" id="UP000054538">
    <property type="component" value="Unassembled WGS sequence"/>
</dbReference>
<keyword evidence="2" id="KW-1185">Reference proteome</keyword>
<name>A0A0D0DG41_9AGAM</name>